<sequence length="136" mass="15221">MAQGDAVMKPTVVTEEVSLSEIQVKLLVDGVIPPLFGSKKKPKNGDLAVTFFKRGFEMLATVHKTDGKETKWHFAVKKLPSEIVINRSSFKVDKGLVIVNLYKKDELSWAPMLRRGIEQADSDSSDEEADKQEKTE</sequence>
<proteinExistence type="predicted"/>
<dbReference type="Gene3D" id="2.60.40.790">
    <property type="match status" value="1"/>
</dbReference>
<gene>
    <name evidence="2" type="primary">LOC101845038</name>
</gene>
<protein>
    <submittedName>
        <fullName evidence="2">Uncharacterized protein LOC101845038</fullName>
    </submittedName>
</protein>
<dbReference type="SUPFAM" id="SSF49764">
    <property type="entry name" value="HSP20-like chaperones"/>
    <property type="match status" value="1"/>
</dbReference>
<dbReference type="GeneID" id="101845038"/>
<name>A0ABM1AA63_APLCA</name>
<dbReference type="Proteomes" id="UP000694888">
    <property type="component" value="Unplaced"/>
</dbReference>
<dbReference type="RefSeq" id="XP_012943776.1">
    <property type="nucleotide sequence ID" value="XM_013088322.1"/>
</dbReference>
<evidence type="ECO:0000313" key="2">
    <source>
        <dbReference type="RefSeq" id="XP_012943776.1"/>
    </source>
</evidence>
<evidence type="ECO:0000313" key="1">
    <source>
        <dbReference type="Proteomes" id="UP000694888"/>
    </source>
</evidence>
<organism evidence="1 2">
    <name type="scientific">Aplysia californica</name>
    <name type="common">California sea hare</name>
    <dbReference type="NCBI Taxonomy" id="6500"/>
    <lineage>
        <taxon>Eukaryota</taxon>
        <taxon>Metazoa</taxon>
        <taxon>Spiralia</taxon>
        <taxon>Lophotrochozoa</taxon>
        <taxon>Mollusca</taxon>
        <taxon>Gastropoda</taxon>
        <taxon>Heterobranchia</taxon>
        <taxon>Euthyneura</taxon>
        <taxon>Tectipleura</taxon>
        <taxon>Aplysiida</taxon>
        <taxon>Aplysioidea</taxon>
        <taxon>Aplysiidae</taxon>
        <taxon>Aplysia</taxon>
    </lineage>
</organism>
<dbReference type="InterPro" id="IPR008978">
    <property type="entry name" value="HSP20-like_chaperone"/>
</dbReference>
<keyword evidence="1" id="KW-1185">Reference proteome</keyword>
<reference evidence="2" key="1">
    <citation type="submission" date="2025-08" db="UniProtKB">
        <authorList>
            <consortium name="RefSeq"/>
        </authorList>
    </citation>
    <scope>IDENTIFICATION</scope>
</reference>
<accession>A0ABM1AA63</accession>